<dbReference type="Proteomes" id="UP000499080">
    <property type="component" value="Unassembled WGS sequence"/>
</dbReference>
<dbReference type="EMBL" id="BGPR01252016">
    <property type="protein sequence ID" value="GBM45048.1"/>
    <property type="molecule type" value="Genomic_DNA"/>
</dbReference>
<keyword evidence="2" id="KW-1185">Reference proteome</keyword>
<evidence type="ECO:0000313" key="2">
    <source>
        <dbReference type="Proteomes" id="UP000499080"/>
    </source>
</evidence>
<gene>
    <name evidence="1" type="ORF">AVEN_237638_1</name>
</gene>
<accession>A0A4Y2FXC8</accession>
<reference evidence="1 2" key="1">
    <citation type="journal article" date="2019" name="Sci. Rep.">
        <title>Orb-weaving spider Araneus ventricosus genome elucidates the spidroin gene catalogue.</title>
        <authorList>
            <person name="Kono N."/>
            <person name="Nakamura H."/>
            <person name="Ohtoshi R."/>
            <person name="Moran D.A.P."/>
            <person name="Shinohara A."/>
            <person name="Yoshida Y."/>
            <person name="Fujiwara M."/>
            <person name="Mori M."/>
            <person name="Tomita M."/>
            <person name="Arakawa K."/>
        </authorList>
    </citation>
    <scope>NUCLEOTIDE SEQUENCE [LARGE SCALE GENOMIC DNA]</scope>
</reference>
<name>A0A4Y2FXC8_ARAVE</name>
<organism evidence="1 2">
    <name type="scientific">Araneus ventricosus</name>
    <name type="common">Orbweaver spider</name>
    <name type="synonym">Epeira ventricosa</name>
    <dbReference type="NCBI Taxonomy" id="182803"/>
    <lineage>
        <taxon>Eukaryota</taxon>
        <taxon>Metazoa</taxon>
        <taxon>Ecdysozoa</taxon>
        <taxon>Arthropoda</taxon>
        <taxon>Chelicerata</taxon>
        <taxon>Arachnida</taxon>
        <taxon>Araneae</taxon>
        <taxon>Araneomorphae</taxon>
        <taxon>Entelegynae</taxon>
        <taxon>Araneoidea</taxon>
        <taxon>Araneidae</taxon>
        <taxon>Araneus</taxon>
    </lineage>
</organism>
<feature type="non-terminal residue" evidence="1">
    <location>
        <position position="103"/>
    </location>
</feature>
<dbReference type="AlphaFoldDB" id="A0A4Y2FXC8"/>
<proteinExistence type="predicted"/>
<comment type="caution">
    <text evidence="1">The sequence shown here is derived from an EMBL/GenBank/DDBJ whole genome shotgun (WGS) entry which is preliminary data.</text>
</comment>
<sequence>MSRETSSFTANVEGVSVENSAEIGCGLRSDVTDRGRRPGSKKLNAIARPTRGMRPGSKKLNSIILLYEKKRTIKDGTHKGIPSRIAYRTDKEDFIYIRVSSHF</sequence>
<evidence type="ECO:0000313" key="1">
    <source>
        <dbReference type="EMBL" id="GBM45048.1"/>
    </source>
</evidence>
<protein>
    <submittedName>
        <fullName evidence="1">Uncharacterized protein</fullName>
    </submittedName>
</protein>